<evidence type="ECO:0000313" key="1">
    <source>
        <dbReference type="EMBL" id="KAI3813547.1"/>
    </source>
</evidence>
<name>A0ACB9IZM9_9ASTR</name>
<reference evidence="1 2" key="2">
    <citation type="journal article" date="2022" name="Mol. Ecol. Resour.">
        <title>The genomes of chicory, endive, great burdock and yacon provide insights into Asteraceae paleo-polyploidization history and plant inulin production.</title>
        <authorList>
            <person name="Fan W."/>
            <person name="Wang S."/>
            <person name="Wang H."/>
            <person name="Wang A."/>
            <person name="Jiang F."/>
            <person name="Liu H."/>
            <person name="Zhao H."/>
            <person name="Xu D."/>
            <person name="Zhang Y."/>
        </authorList>
    </citation>
    <scope>NUCLEOTIDE SEQUENCE [LARGE SCALE GENOMIC DNA]</scope>
    <source>
        <strain evidence="2">cv. Yunnan</strain>
        <tissue evidence="1">Leaves</tissue>
    </source>
</reference>
<comment type="caution">
    <text evidence="1">The sequence shown here is derived from an EMBL/GenBank/DDBJ whole genome shotgun (WGS) entry which is preliminary data.</text>
</comment>
<organism evidence="1 2">
    <name type="scientific">Smallanthus sonchifolius</name>
    <dbReference type="NCBI Taxonomy" id="185202"/>
    <lineage>
        <taxon>Eukaryota</taxon>
        <taxon>Viridiplantae</taxon>
        <taxon>Streptophyta</taxon>
        <taxon>Embryophyta</taxon>
        <taxon>Tracheophyta</taxon>
        <taxon>Spermatophyta</taxon>
        <taxon>Magnoliopsida</taxon>
        <taxon>eudicotyledons</taxon>
        <taxon>Gunneridae</taxon>
        <taxon>Pentapetalae</taxon>
        <taxon>asterids</taxon>
        <taxon>campanulids</taxon>
        <taxon>Asterales</taxon>
        <taxon>Asteraceae</taxon>
        <taxon>Asteroideae</taxon>
        <taxon>Heliantheae alliance</taxon>
        <taxon>Millerieae</taxon>
        <taxon>Smallanthus</taxon>
    </lineage>
</organism>
<protein>
    <submittedName>
        <fullName evidence="1">Uncharacterized protein</fullName>
    </submittedName>
</protein>
<sequence>MMSAGSNESGIGGGDSDEPMSPADSALEHEALIGSFHQTTGGLHTLVNHLSKWIVLVTYSGFILQRHDAFTFWAALGCVSNVILSLTLKRSLNQDRPVSGLSSGPGMPSSHAQTLFYTIILVILTFMASSGATISYYWSSGCGYGCGVRIFGHMDSGMGRSCS</sequence>
<reference evidence="2" key="1">
    <citation type="journal article" date="2022" name="Mol. Ecol. Resour.">
        <title>The genomes of chicory, endive, great burdock and yacon provide insights into Asteraceae palaeo-polyploidization history and plant inulin production.</title>
        <authorList>
            <person name="Fan W."/>
            <person name="Wang S."/>
            <person name="Wang H."/>
            <person name="Wang A."/>
            <person name="Jiang F."/>
            <person name="Liu H."/>
            <person name="Zhao H."/>
            <person name="Xu D."/>
            <person name="Zhang Y."/>
        </authorList>
    </citation>
    <scope>NUCLEOTIDE SEQUENCE [LARGE SCALE GENOMIC DNA]</scope>
    <source>
        <strain evidence="2">cv. Yunnan</strain>
    </source>
</reference>
<dbReference type="Proteomes" id="UP001056120">
    <property type="component" value="Linkage Group LG06"/>
</dbReference>
<evidence type="ECO:0000313" key="2">
    <source>
        <dbReference type="Proteomes" id="UP001056120"/>
    </source>
</evidence>
<proteinExistence type="predicted"/>
<dbReference type="EMBL" id="CM042023">
    <property type="protein sequence ID" value="KAI3813547.1"/>
    <property type="molecule type" value="Genomic_DNA"/>
</dbReference>
<keyword evidence="2" id="KW-1185">Reference proteome</keyword>
<accession>A0ACB9IZM9</accession>
<gene>
    <name evidence="1" type="ORF">L1987_18273</name>
</gene>